<reference evidence="2" key="1">
    <citation type="journal article" date="2022" name="Mol. Ecol. Resour.">
        <title>The genomes of chicory, endive, great burdock and yacon provide insights into Asteraceae palaeo-polyploidization history and plant inulin production.</title>
        <authorList>
            <person name="Fan W."/>
            <person name="Wang S."/>
            <person name="Wang H."/>
            <person name="Wang A."/>
            <person name="Jiang F."/>
            <person name="Liu H."/>
            <person name="Zhao H."/>
            <person name="Xu D."/>
            <person name="Zhang Y."/>
        </authorList>
    </citation>
    <scope>NUCLEOTIDE SEQUENCE [LARGE SCALE GENOMIC DNA]</scope>
    <source>
        <strain evidence="2">cv. Yunnan</strain>
    </source>
</reference>
<organism evidence="1 2">
    <name type="scientific">Smallanthus sonchifolius</name>
    <dbReference type="NCBI Taxonomy" id="185202"/>
    <lineage>
        <taxon>Eukaryota</taxon>
        <taxon>Viridiplantae</taxon>
        <taxon>Streptophyta</taxon>
        <taxon>Embryophyta</taxon>
        <taxon>Tracheophyta</taxon>
        <taxon>Spermatophyta</taxon>
        <taxon>Magnoliopsida</taxon>
        <taxon>eudicotyledons</taxon>
        <taxon>Gunneridae</taxon>
        <taxon>Pentapetalae</taxon>
        <taxon>asterids</taxon>
        <taxon>campanulids</taxon>
        <taxon>Asterales</taxon>
        <taxon>Asteraceae</taxon>
        <taxon>Asteroideae</taxon>
        <taxon>Heliantheae alliance</taxon>
        <taxon>Millerieae</taxon>
        <taxon>Smallanthus</taxon>
    </lineage>
</organism>
<comment type="caution">
    <text evidence="1">The sequence shown here is derived from an EMBL/GenBank/DDBJ whole genome shotgun (WGS) entry which is preliminary data.</text>
</comment>
<protein>
    <submittedName>
        <fullName evidence="1">Uncharacterized protein</fullName>
    </submittedName>
</protein>
<keyword evidence="2" id="KW-1185">Reference proteome</keyword>
<dbReference type="Proteomes" id="UP001056120">
    <property type="component" value="Linkage Group LG01"/>
</dbReference>
<evidence type="ECO:0000313" key="1">
    <source>
        <dbReference type="EMBL" id="KAI3828711.1"/>
    </source>
</evidence>
<reference evidence="1 2" key="2">
    <citation type="journal article" date="2022" name="Mol. Ecol. Resour.">
        <title>The genomes of chicory, endive, great burdock and yacon provide insights into Asteraceae paleo-polyploidization history and plant inulin production.</title>
        <authorList>
            <person name="Fan W."/>
            <person name="Wang S."/>
            <person name="Wang H."/>
            <person name="Wang A."/>
            <person name="Jiang F."/>
            <person name="Liu H."/>
            <person name="Zhao H."/>
            <person name="Xu D."/>
            <person name="Zhang Y."/>
        </authorList>
    </citation>
    <scope>NUCLEOTIDE SEQUENCE [LARGE SCALE GENOMIC DNA]</scope>
    <source>
        <strain evidence="2">cv. Yunnan</strain>
        <tissue evidence="1">Leaves</tissue>
    </source>
</reference>
<proteinExistence type="predicted"/>
<name>A0ACB9K8W1_9ASTR</name>
<evidence type="ECO:0000313" key="2">
    <source>
        <dbReference type="Proteomes" id="UP001056120"/>
    </source>
</evidence>
<gene>
    <name evidence="1" type="ORF">L1987_02820</name>
</gene>
<accession>A0ACB9K8W1</accession>
<dbReference type="EMBL" id="CM042018">
    <property type="protein sequence ID" value="KAI3828711.1"/>
    <property type="molecule type" value="Genomic_DNA"/>
</dbReference>
<sequence length="281" mass="31917">MKEEIRRSVRFLAPDVLIGSERPPPPLLRSQLSSTVKLAIDHQKATAVREIKPQNRRIMGAGGPIEEDNNWPSWLKPLLRESFFGQCKLHADSHKSECNMYCLDCVNGALCSLCLHHHHQDHRHIQIRRSSYHDVIRVSEIQKHLDIGSVQTYVINSAKVVFLNKRPQPRPGKGVMNTCEVCDRSLLDSFRFCSLGCKIAGTSENFERMISPENKHLLTTVWDSEDSYSSNSHGRRRSSYSNRVHGFIPSTPPPTAASFRTAKRRKGIPHRAPMGGLMIEY</sequence>